<name>A0A7L9U999_9BURK</name>
<dbReference type="PANTHER" id="PTHR32347">
    <property type="entry name" value="EFFLUX SYSTEM COMPONENT YKNX-RELATED"/>
    <property type="match status" value="1"/>
</dbReference>
<dbReference type="SUPFAM" id="SSF111369">
    <property type="entry name" value="HlyD-like secretion proteins"/>
    <property type="match status" value="1"/>
</dbReference>
<dbReference type="InterPro" id="IPR058636">
    <property type="entry name" value="Beta-barrel_YknX"/>
</dbReference>
<proteinExistence type="inferred from homology"/>
<evidence type="ECO:0000256" key="1">
    <source>
        <dbReference type="ARBA" id="ARBA00004196"/>
    </source>
</evidence>
<comment type="subcellular location">
    <subcellularLocation>
        <location evidence="1">Cell envelope</location>
    </subcellularLocation>
</comment>
<dbReference type="Proteomes" id="UP000593875">
    <property type="component" value="Chromosome"/>
</dbReference>
<feature type="domain" description="Multidrug resistance protein MdtA-like barrel-sandwich hybrid" evidence="5">
    <location>
        <begin position="57"/>
        <end position="206"/>
    </location>
</feature>
<dbReference type="Gene3D" id="2.40.30.170">
    <property type="match status" value="1"/>
</dbReference>
<evidence type="ECO:0000256" key="2">
    <source>
        <dbReference type="ARBA" id="ARBA00009477"/>
    </source>
</evidence>
<reference evidence="7 8" key="1">
    <citation type="submission" date="2020-10" db="EMBL/GenBank/DDBJ databases">
        <title>Genome sequencing of Massilia sp. LPB0304.</title>
        <authorList>
            <person name="Kim J."/>
        </authorList>
    </citation>
    <scope>NUCLEOTIDE SEQUENCE [LARGE SCALE GENOMIC DNA]</scope>
    <source>
        <strain evidence="7 8">LPB0304</strain>
    </source>
</reference>
<evidence type="ECO:0000313" key="8">
    <source>
        <dbReference type="Proteomes" id="UP000593875"/>
    </source>
</evidence>
<dbReference type="Pfam" id="PF25917">
    <property type="entry name" value="BSH_RND"/>
    <property type="match status" value="1"/>
</dbReference>
<gene>
    <name evidence="7" type="ORF">LPB04_05185</name>
</gene>
<dbReference type="GO" id="GO:0022857">
    <property type="term" value="F:transmembrane transporter activity"/>
    <property type="evidence" value="ECO:0007669"/>
    <property type="project" value="InterPro"/>
</dbReference>
<dbReference type="GO" id="GO:0016020">
    <property type="term" value="C:membrane"/>
    <property type="evidence" value="ECO:0007669"/>
    <property type="project" value="InterPro"/>
</dbReference>
<accession>A0A7L9U999</accession>
<feature type="coiled-coil region" evidence="4">
    <location>
        <begin position="95"/>
        <end position="183"/>
    </location>
</feature>
<dbReference type="Pfam" id="PF25990">
    <property type="entry name" value="Beta-barrel_YknX"/>
    <property type="match status" value="1"/>
</dbReference>
<sequence>MKKQHILGIVLAAIFCVPIAMKLTRAEPARAVDVEKIAYRDIKSSVLASGHLLYEEQVLLSPEVIGKVSTIFVKEGQQVAKGDLLLHLDDQSYRAEVAQQEAAVKQQRINIEQQQLNLANQENQLRRKTELHRVKMISDAVIEDARFAVDAARIELRNSRSRLEQASAILKQSNERLAKTTIRSPIGGTITALDIKVGETAVASQVAIAGSSLMTIANTSTMMTEVNVDEADIGKIVLGQEVAIHTAAYPDTPLKGEVAIIPLSPKQTSGAPQAGASLARTYNVKVKLPDTKGLMLRPGMTCRAEIFTASSGKSLALPLQAVLSNNDENTEVAKKKGSRQKVQVKTEHWVFVNKGGKAEKRVVTVGVSDDSQQEILGGVKAGEGVITGPYKILRHLKPGDAVSTDTTGTSKT</sequence>
<dbReference type="KEGG" id="mlir:LPB04_05185"/>
<protein>
    <submittedName>
        <fullName evidence="7">Efflux RND transporter periplasmic adaptor subunit</fullName>
    </submittedName>
</protein>
<evidence type="ECO:0000259" key="5">
    <source>
        <dbReference type="Pfam" id="PF25917"/>
    </source>
</evidence>
<comment type="similarity">
    <text evidence="2">Belongs to the membrane fusion protein (MFP) (TC 8.A.1) family.</text>
</comment>
<dbReference type="PANTHER" id="PTHR32347:SF23">
    <property type="entry name" value="BLL5650 PROTEIN"/>
    <property type="match status" value="1"/>
</dbReference>
<dbReference type="InterPro" id="IPR058625">
    <property type="entry name" value="MdtA-like_BSH"/>
</dbReference>
<feature type="domain" description="YknX-like beta-barrel" evidence="6">
    <location>
        <begin position="225"/>
        <end position="306"/>
    </location>
</feature>
<keyword evidence="8" id="KW-1185">Reference proteome</keyword>
<organism evidence="7 8">
    <name type="scientific">Massilia litorea</name>
    <dbReference type="NCBI Taxonomy" id="2769491"/>
    <lineage>
        <taxon>Bacteria</taxon>
        <taxon>Pseudomonadati</taxon>
        <taxon>Pseudomonadota</taxon>
        <taxon>Betaproteobacteria</taxon>
        <taxon>Burkholderiales</taxon>
        <taxon>Oxalobacteraceae</taxon>
        <taxon>Telluria group</taxon>
        <taxon>Massilia</taxon>
    </lineage>
</organism>
<dbReference type="AlphaFoldDB" id="A0A7L9U999"/>
<dbReference type="InterPro" id="IPR050465">
    <property type="entry name" value="UPF0194_transport"/>
</dbReference>
<dbReference type="NCBIfam" id="TIGR01730">
    <property type="entry name" value="RND_mfp"/>
    <property type="match status" value="1"/>
</dbReference>
<keyword evidence="3 4" id="KW-0175">Coiled coil</keyword>
<dbReference type="GO" id="GO:0030313">
    <property type="term" value="C:cell envelope"/>
    <property type="evidence" value="ECO:0007669"/>
    <property type="project" value="UniProtKB-SubCell"/>
</dbReference>
<evidence type="ECO:0000256" key="3">
    <source>
        <dbReference type="ARBA" id="ARBA00023054"/>
    </source>
</evidence>
<dbReference type="Gene3D" id="2.40.420.20">
    <property type="match status" value="1"/>
</dbReference>
<evidence type="ECO:0000259" key="6">
    <source>
        <dbReference type="Pfam" id="PF25990"/>
    </source>
</evidence>
<dbReference type="Gene3D" id="2.40.50.100">
    <property type="match status" value="2"/>
</dbReference>
<dbReference type="RefSeq" id="WP_193687673.1">
    <property type="nucleotide sequence ID" value="NZ_CP062941.1"/>
</dbReference>
<dbReference type="InterPro" id="IPR006143">
    <property type="entry name" value="RND_pump_MFP"/>
</dbReference>
<evidence type="ECO:0000313" key="7">
    <source>
        <dbReference type="EMBL" id="QOL50686.1"/>
    </source>
</evidence>
<evidence type="ECO:0000256" key="4">
    <source>
        <dbReference type="SAM" id="Coils"/>
    </source>
</evidence>
<dbReference type="EMBL" id="CP062941">
    <property type="protein sequence ID" value="QOL50686.1"/>
    <property type="molecule type" value="Genomic_DNA"/>
</dbReference>